<dbReference type="OrthoDB" id="372224at2157"/>
<dbReference type="AlphaFoldDB" id="D9Q1P4"/>
<gene>
    <name evidence="5" type="ordered locus">ASAC_0826</name>
</gene>
<dbReference type="Gene3D" id="3.40.50.10790">
    <property type="entry name" value="S-adenosyl-l-methionine hydroxide adenosyltransferase, N-terminal"/>
    <property type="match status" value="1"/>
</dbReference>
<dbReference type="STRING" id="666510.ASAC_0826"/>
<evidence type="ECO:0000259" key="3">
    <source>
        <dbReference type="Pfam" id="PF01887"/>
    </source>
</evidence>
<evidence type="ECO:0000313" key="6">
    <source>
        <dbReference type="Proteomes" id="UP000000346"/>
    </source>
</evidence>
<dbReference type="InterPro" id="IPR023228">
    <property type="entry name" value="SAM_OH_AdoTrfase_N_sf"/>
</dbReference>
<dbReference type="InterPro" id="IPR046470">
    <property type="entry name" value="SAM_HAT_C"/>
</dbReference>
<dbReference type="EMBL" id="CP001742">
    <property type="protein sequence ID" value="ADL19232.1"/>
    <property type="molecule type" value="Genomic_DNA"/>
</dbReference>
<dbReference type="PIRSF" id="PIRSF006779">
    <property type="entry name" value="UCP006779"/>
    <property type="match status" value="1"/>
</dbReference>
<evidence type="ECO:0000259" key="4">
    <source>
        <dbReference type="Pfam" id="PF20257"/>
    </source>
</evidence>
<organism evidence="5 6">
    <name type="scientific">Acidilobus saccharovorans (strain DSM 16705 / JCM 18335 / VKM B-2471 / 345-15)</name>
    <dbReference type="NCBI Taxonomy" id="666510"/>
    <lineage>
        <taxon>Archaea</taxon>
        <taxon>Thermoproteota</taxon>
        <taxon>Thermoprotei</taxon>
        <taxon>Acidilobales</taxon>
        <taxon>Acidilobaceae</taxon>
        <taxon>Acidilobus</taxon>
    </lineage>
</organism>
<dbReference type="PANTHER" id="PTHR35092:SF1">
    <property type="entry name" value="CHLORINASE MJ1651"/>
    <property type="match status" value="1"/>
</dbReference>
<feature type="domain" description="S-adenosyl-l-methionine hydroxide adenosyltransferase C-terminal" evidence="4">
    <location>
        <begin position="184"/>
        <end position="266"/>
    </location>
</feature>
<dbReference type="InterPro" id="IPR002747">
    <property type="entry name" value="SAM_OH_AdoTrfase"/>
</dbReference>
<feature type="domain" description="S-adenosyl-l-methionine hydroxide adenosyltransferase N-terminal" evidence="3">
    <location>
        <begin position="6"/>
        <end position="157"/>
    </location>
</feature>
<dbReference type="PANTHER" id="PTHR35092">
    <property type="entry name" value="CHLORINASE MJ1651"/>
    <property type="match status" value="1"/>
</dbReference>
<dbReference type="SUPFAM" id="SSF101852">
    <property type="entry name" value="Bacterial fluorinating enzyme, C-terminal domain"/>
    <property type="match status" value="1"/>
</dbReference>
<keyword evidence="1" id="KW-0949">S-adenosyl-L-methionine</keyword>
<keyword evidence="6" id="KW-1185">Reference proteome</keyword>
<evidence type="ECO:0000256" key="1">
    <source>
        <dbReference type="ARBA" id="ARBA00022691"/>
    </source>
</evidence>
<reference evidence="5 6" key="1">
    <citation type="journal article" date="2010" name="Appl. Environ. Microbiol.">
        <title>The genome sequence of the crenarchaeon Acidilobus saccharovorans supports a new order, Acidilobales, and suggests an important ecological role in terrestrial acidic hot springs.</title>
        <authorList>
            <person name="Mardanov A.V."/>
            <person name="Svetlitchnyi V.A."/>
            <person name="Beletsky A.V."/>
            <person name="Prokofeva M.I."/>
            <person name="Bonch-Osmolovskaya E.A."/>
            <person name="Ravin N.V."/>
            <person name="Skryabin K.G."/>
        </authorList>
    </citation>
    <scope>NUCLEOTIDE SEQUENCE [LARGE SCALE GENOMIC DNA]</scope>
    <source>
        <strain evidence="6">DSM 16705 / JCM 18335 / VKM B-2471 / 345-15</strain>
    </source>
</reference>
<dbReference type="Proteomes" id="UP000000346">
    <property type="component" value="Chromosome"/>
</dbReference>
<evidence type="ECO:0000313" key="5">
    <source>
        <dbReference type="EMBL" id="ADL19232.1"/>
    </source>
</evidence>
<dbReference type="GeneID" id="9499061"/>
<dbReference type="InParanoid" id="D9Q1P4"/>
<evidence type="ECO:0000256" key="2">
    <source>
        <dbReference type="ARBA" id="ARBA00024035"/>
    </source>
</evidence>
<accession>D9Q1P4</accession>
<dbReference type="KEGG" id="asc:ASAC_0826"/>
<dbReference type="SUPFAM" id="SSF102522">
    <property type="entry name" value="Bacterial fluorinating enzyme, N-terminal domain"/>
    <property type="match status" value="1"/>
</dbReference>
<dbReference type="RefSeq" id="WP_013266744.1">
    <property type="nucleotide sequence ID" value="NC_014374.1"/>
</dbReference>
<comment type="similarity">
    <text evidence="2">Belongs to the SAM hydrolase / SAM-dependent halogenase family.</text>
</comment>
<name>D9Q1P4_ACIS3</name>
<dbReference type="eggNOG" id="arCOG04309">
    <property type="taxonomic scope" value="Archaea"/>
</dbReference>
<proteinExistence type="inferred from homology"/>
<dbReference type="Pfam" id="PF20257">
    <property type="entry name" value="SAM_HAT_C"/>
    <property type="match status" value="1"/>
</dbReference>
<dbReference type="HOGENOM" id="CLU_059734_1_1_2"/>
<sequence>MSGFVGLITDFGDSVYDGIVESVIKYVDPSINVIRIDNEVPHFSVLAGSYITYSSYRWLPPGSVIMIVVDPGVGTSRRAVVIRTNNYYFVAPDNGVAYEAAAEDGIREAYAINYSRVRSLAGVKAFNSWPLSYTFHGRDVFAPAAALIAKGVPPSQFATPIPAGSLVSLRLRYSFRSEGVTRTRVVYIDKFGNVALGLTTREYRLPRGRLVVNVKGTQHLFTTGRTFADVRPGDAIAYINSFGFVELAINQGSAASKLNVNVGDEVSLIP</sequence>
<dbReference type="InterPro" id="IPR023227">
    <property type="entry name" value="SAM_OH_AdoTrfase_C_sf"/>
</dbReference>
<dbReference type="Pfam" id="PF01887">
    <property type="entry name" value="SAM_HAT_N"/>
    <property type="match status" value="1"/>
</dbReference>
<dbReference type="Gene3D" id="2.40.30.90">
    <property type="entry name" value="Bacterial fluorinating enzyme like"/>
    <property type="match status" value="1"/>
</dbReference>
<protein>
    <submittedName>
        <fullName evidence="5">Uncharacterized protein</fullName>
    </submittedName>
</protein>
<dbReference type="InterPro" id="IPR046469">
    <property type="entry name" value="SAM_HAT_N"/>
</dbReference>